<evidence type="ECO:0000256" key="8">
    <source>
        <dbReference type="SAM" id="MobiDB-lite"/>
    </source>
</evidence>
<feature type="compositionally biased region" description="Low complexity" evidence="8">
    <location>
        <begin position="473"/>
        <end position="483"/>
    </location>
</feature>
<feature type="transmembrane region" description="Helical" evidence="9">
    <location>
        <begin position="114"/>
        <end position="134"/>
    </location>
</feature>
<comment type="similarity">
    <text evidence="2 7">Belongs to the major facilitator superfamily. Sugar transporter (TC 2.A.1.1) family.</text>
</comment>
<feature type="transmembrane region" description="Helical" evidence="9">
    <location>
        <begin position="54"/>
        <end position="80"/>
    </location>
</feature>
<dbReference type="Gene3D" id="1.20.1250.20">
    <property type="entry name" value="MFS general substrate transporter like domains"/>
    <property type="match status" value="1"/>
</dbReference>
<evidence type="ECO:0000313" key="11">
    <source>
        <dbReference type="EMBL" id="OCK80946.1"/>
    </source>
</evidence>
<evidence type="ECO:0000256" key="7">
    <source>
        <dbReference type="RuleBase" id="RU003346"/>
    </source>
</evidence>
<dbReference type="GO" id="GO:0016020">
    <property type="term" value="C:membrane"/>
    <property type="evidence" value="ECO:0007669"/>
    <property type="project" value="UniProtKB-SubCell"/>
</dbReference>
<accession>A0A8E2EBI0</accession>
<dbReference type="Pfam" id="PF00083">
    <property type="entry name" value="Sugar_tr"/>
    <property type="match status" value="1"/>
</dbReference>
<comment type="subcellular location">
    <subcellularLocation>
        <location evidence="1">Membrane</location>
        <topology evidence="1">Multi-pass membrane protein</topology>
    </subcellularLocation>
</comment>
<feature type="transmembrane region" description="Helical" evidence="9">
    <location>
        <begin position="92"/>
        <end position="108"/>
    </location>
</feature>
<evidence type="ECO:0000256" key="2">
    <source>
        <dbReference type="ARBA" id="ARBA00010992"/>
    </source>
</evidence>
<feature type="transmembrane region" description="Helical" evidence="9">
    <location>
        <begin position="403"/>
        <end position="427"/>
    </location>
</feature>
<dbReference type="OrthoDB" id="6612291at2759"/>
<dbReference type="PANTHER" id="PTHR48022">
    <property type="entry name" value="PLASTIDIC GLUCOSE TRANSPORTER 4"/>
    <property type="match status" value="1"/>
</dbReference>
<dbReference type="PANTHER" id="PTHR48022:SF11">
    <property type="entry name" value="MONOSACCHARIDE TRANSPORTER (HXT8), PUTATIVE (AFU_ORTHOLOGUE AFUA_2G08120)-RELATED"/>
    <property type="match status" value="1"/>
</dbReference>
<name>A0A8E2EBI0_9PEZI</name>
<feature type="transmembrane region" description="Helical" evidence="9">
    <location>
        <begin position="7"/>
        <end position="34"/>
    </location>
</feature>
<dbReference type="PRINTS" id="PR00171">
    <property type="entry name" value="SUGRTRNSPORT"/>
</dbReference>
<evidence type="ECO:0000256" key="6">
    <source>
        <dbReference type="ARBA" id="ARBA00023136"/>
    </source>
</evidence>
<feature type="domain" description="Major facilitator superfamily (MFS) profile" evidence="10">
    <location>
        <begin position="12"/>
        <end position="456"/>
    </location>
</feature>
<sequence>MGEKKSAYNLLVVVVAAIGSLSYGYSISILGNTLSKPDFYVYMKISTTGPGKGYAQSIIAAWNCLLYVGGMIGCCSYTYISKRFGRRMPISIGAMCVVVGGALQAGSVDPAMLSVARTVLGLGLGLLLPGVPLYQAEVAPPHSRGLMVGLHAAFLGAGTAVAQWVGVAFFHVHGQAGWRVPLALNSLFPLILFCLVWFLPESPRWLYMHGKRDAAEKILCRLHKDPADPTNSFAHKEMRIIQAQVDMDVESSLTIRQAFKSPSLRKRFIIGWLAMSGTQFSGLLVILTYQQVIYANLGFDSFMIGVMSGVWCTINGMGNFTGGFIVDRVGRKRQLIWGFSGCAICLIMSAILTLLYGNTDNKPANRAAIFFIFAIIACYTVGVEAPSFVYSSEIFPSQWRESGVAFSMSGMFVWAIVFTAVASPAFANIGAKFYIVFACTSVAMIIIVALFFPETKGYSLEQLATVFGDEVIGSPDDSSSDLGLSDDKEKNGTTRIETVENEA</sequence>
<protein>
    <submittedName>
        <fullName evidence="11">General substrate transporter</fullName>
    </submittedName>
</protein>
<dbReference type="PROSITE" id="PS00216">
    <property type="entry name" value="SUGAR_TRANSPORT_1"/>
    <property type="match status" value="1"/>
</dbReference>
<feature type="transmembrane region" description="Helical" evidence="9">
    <location>
        <begin position="433"/>
        <end position="452"/>
    </location>
</feature>
<dbReference type="InterPro" id="IPR050360">
    <property type="entry name" value="MFS_Sugar_Transporters"/>
</dbReference>
<dbReference type="InterPro" id="IPR003663">
    <property type="entry name" value="Sugar/inositol_transpt"/>
</dbReference>
<evidence type="ECO:0000259" key="10">
    <source>
        <dbReference type="PROSITE" id="PS50850"/>
    </source>
</evidence>
<feature type="transmembrane region" description="Helical" evidence="9">
    <location>
        <begin position="182"/>
        <end position="199"/>
    </location>
</feature>
<feature type="region of interest" description="Disordered" evidence="8">
    <location>
        <begin position="473"/>
        <end position="503"/>
    </location>
</feature>
<dbReference type="InterPro" id="IPR020846">
    <property type="entry name" value="MFS_dom"/>
</dbReference>
<dbReference type="PROSITE" id="PS50850">
    <property type="entry name" value="MFS"/>
    <property type="match status" value="1"/>
</dbReference>
<feature type="transmembrane region" description="Helical" evidence="9">
    <location>
        <begin position="268"/>
        <end position="287"/>
    </location>
</feature>
<organism evidence="11 12">
    <name type="scientific">Lepidopterella palustris CBS 459.81</name>
    <dbReference type="NCBI Taxonomy" id="1314670"/>
    <lineage>
        <taxon>Eukaryota</taxon>
        <taxon>Fungi</taxon>
        <taxon>Dikarya</taxon>
        <taxon>Ascomycota</taxon>
        <taxon>Pezizomycotina</taxon>
        <taxon>Dothideomycetes</taxon>
        <taxon>Pleosporomycetidae</taxon>
        <taxon>Mytilinidiales</taxon>
        <taxon>Argynnaceae</taxon>
        <taxon>Lepidopterella</taxon>
    </lineage>
</organism>
<reference evidence="11 12" key="1">
    <citation type="journal article" date="2016" name="Nat. Commun.">
        <title>Ectomycorrhizal ecology is imprinted in the genome of the dominant symbiotic fungus Cenococcum geophilum.</title>
        <authorList>
            <consortium name="DOE Joint Genome Institute"/>
            <person name="Peter M."/>
            <person name="Kohler A."/>
            <person name="Ohm R.A."/>
            <person name="Kuo A."/>
            <person name="Krutzmann J."/>
            <person name="Morin E."/>
            <person name="Arend M."/>
            <person name="Barry K.W."/>
            <person name="Binder M."/>
            <person name="Choi C."/>
            <person name="Clum A."/>
            <person name="Copeland A."/>
            <person name="Grisel N."/>
            <person name="Haridas S."/>
            <person name="Kipfer T."/>
            <person name="LaButti K."/>
            <person name="Lindquist E."/>
            <person name="Lipzen A."/>
            <person name="Maire R."/>
            <person name="Meier B."/>
            <person name="Mihaltcheva S."/>
            <person name="Molinier V."/>
            <person name="Murat C."/>
            <person name="Poggeler S."/>
            <person name="Quandt C.A."/>
            <person name="Sperisen C."/>
            <person name="Tritt A."/>
            <person name="Tisserant E."/>
            <person name="Crous P.W."/>
            <person name="Henrissat B."/>
            <person name="Nehls U."/>
            <person name="Egli S."/>
            <person name="Spatafora J.W."/>
            <person name="Grigoriev I.V."/>
            <person name="Martin F.M."/>
        </authorList>
    </citation>
    <scope>NUCLEOTIDE SEQUENCE [LARGE SCALE GENOMIC DNA]</scope>
    <source>
        <strain evidence="11 12">CBS 459.81</strain>
    </source>
</reference>
<keyword evidence="6 9" id="KW-0472">Membrane</keyword>
<dbReference type="GO" id="GO:0005351">
    <property type="term" value="F:carbohydrate:proton symporter activity"/>
    <property type="evidence" value="ECO:0007669"/>
    <property type="project" value="TreeGrafter"/>
</dbReference>
<dbReference type="PROSITE" id="PS00217">
    <property type="entry name" value="SUGAR_TRANSPORT_2"/>
    <property type="match status" value="1"/>
</dbReference>
<evidence type="ECO:0000313" key="12">
    <source>
        <dbReference type="Proteomes" id="UP000250266"/>
    </source>
</evidence>
<dbReference type="AlphaFoldDB" id="A0A8E2EBI0"/>
<evidence type="ECO:0000256" key="4">
    <source>
        <dbReference type="ARBA" id="ARBA00022692"/>
    </source>
</evidence>
<keyword evidence="12" id="KW-1185">Reference proteome</keyword>
<dbReference type="Proteomes" id="UP000250266">
    <property type="component" value="Unassembled WGS sequence"/>
</dbReference>
<feature type="transmembrane region" description="Helical" evidence="9">
    <location>
        <begin position="146"/>
        <end position="170"/>
    </location>
</feature>
<dbReference type="InterPro" id="IPR036259">
    <property type="entry name" value="MFS_trans_sf"/>
</dbReference>
<keyword evidence="3 7" id="KW-0813">Transport</keyword>
<keyword evidence="5 9" id="KW-1133">Transmembrane helix</keyword>
<evidence type="ECO:0000256" key="1">
    <source>
        <dbReference type="ARBA" id="ARBA00004141"/>
    </source>
</evidence>
<gene>
    <name evidence="11" type="ORF">K432DRAFT_381760</name>
</gene>
<feature type="transmembrane region" description="Helical" evidence="9">
    <location>
        <begin position="335"/>
        <end position="356"/>
    </location>
</feature>
<dbReference type="EMBL" id="KV744939">
    <property type="protein sequence ID" value="OCK80946.1"/>
    <property type="molecule type" value="Genomic_DNA"/>
</dbReference>
<dbReference type="NCBIfam" id="TIGR00879">
    <property type="entry name" value="SP"/>
    <property type="match status" value="1"/>
</dbReference>
<dbReference type="SUPFAM" id="SSF103473">
    <property type="entry name" value="MFS general substrate transporter"/>
    <property type="match status" value="1"/>
</dbReference>
<evidence type="ECO:0000256" key="5">
    <source>
        <dbReference type="ARBA" id="ARBA00022989"/>
    </source>
</evidence>
<dbReference type="InterPro" id="IPR005828">
    <property type="entry name" value="MFS_sugar_transport-like"/>
</dbReference>
<evidence type="ECO:0000256" key="3">
    <source>
        <dbReference type="ARBA" id="ARBA00022448"/>
    </source>
</evidence>
<dbReference type="InterPro" id="IPR005829">
    <property type="entry name" value="Sugar_transporter_CS"/>
</dbReference>
<keyword evidence="4 9" id="KW-0812">Transmembrane</keyword>
<evidence type="ECO:0000256" key="9">
    <source>
        <dbReference type="SAM" id="Phobius"/>
    </source>
</evidence>
<feature type="transmembrane region" description="Helical" evidence="9">
    <location>
        <begin position="368"/>
        <end position="391"/>
    </location>
</feature>
<proteinExistence type="inferred from homology"/>